<keyword evidence="3 8" id="KW-0418">Kinase</keyword>
<evidence type="ECO:0000256" key="5">
    <source>
        <dbReference type="ARBA" id="ARBA00023012"/>
    </source>
</evidence>
<dbReference type="PANTHER" id="PTHR34220:SF7">
    <property type="entry name" value="SENSOR HISTIDINE KINASE YPDA"/>
    <property type="match status" value="1"/>
</dbReference>
<name>A0ABQ1EK94_9BACL</name>
<feature type="transmembrane region" description="Helical" evidence="6">
    <location>
        <begin position="12"/>
        <end position="35"/>
    </location>
</feature>
<dbReference type="InterPro" id="IPR010559">
    <property type="entry name" value="Sig_transdc_His_kin_internal"/>
</dbReference>
<keyword evidence="6" id="KW-0472">Membrane</keyword>
<dbReference type="InterPro" id="IPR050640">
    <property type="entry name" value="Bact_2-comp_sensor_kinase"/>
</dbReference>
<dbReference type="Pfam" id="PF02518">
    <property type="entry name" value="HATPase_c"/>
    <property type="match status" value="1"/>
</dbReference>
<dbReference type="InterPro" id="IPR036890">
    <property type="entry name" value="HATPase_C_sf"/>
</dbReference>
<dbReference type="EMBL" id="BMHE01000008">
    <property type="protein sequence ID" value="GFZ75703.1"/>
    <property type="molecule type" value="Genomic_DNA"/>
</dbReference>
<evidence type="ECO:0000256" key="4">
    <source>
        <dbReference type="ARBA" id="ARBA00022840"/>
    </source>
</evidence>
<keyword evidence="1" id="KW-0808">Transferase</keyword>
<dbReference type="Proteomes" id="UP000615455">
    <property type="component" value="Unassembled WGS sequence"/>
</dbReference>
<keyword evidence="2" id="KW-0547">Nucleotide-binding</keyword>
<dbReference type="SMART" id="SM00387">
    <property type="entry name" value="HATPase_c"/>
    <property type="match status" value="1"/>
</dbReference>
<evidence type="ECO:0000313" key="8">
    <source>
        <dbReference type="EMBL" id="GFZ75703.1"/>
    </source>
</evidence>
<protein>
    <submittedName>
        <fullName evidence="8">Histidine kinase</fullName>
    </submittedName>
</protein>
<dbReference type="InterPro" id="IPR003594">
    <property type="entry name" value="HATPase_dom"/>
</dbReference>
<dbReference type="Gene3D" id="3.30.565.10">
    <property type="entry name" value="Histidine kinase-like ATPase, C-terminal domain"/>
    <property type="match status" value="1"/>
</dbReference>
<keyword evidence="4" id="KW-0067">ATP-binding</keyword>
<evidence type="ECO:0000313" key="9">
    <source>
        <dbReference type="Proteomes" id="UP000615455"/>
    </source>
</evidence>
<dbReference type="PROSITE" id="PS50109">
    <property type="entry name" value="HIS_KIN"/>
    <property type="match status" value="1"/>
</dbReference>
<dbReference type="InterPro" id="IPR005467">
    <property type="entry name" value="His_kinase_dom"/>
</dbReference>
<feature type="domain" description="Histidine kinase" evidence="7">
    <location>
        <begin position="485"/>
        <end position="591"/>
    </location>
</feature>
<organism evidence="8 9">
    <name type="scientific">Paenibacillus marchantiophytorum</name>
    <dbReference type="NCBI Taxonomy" id="1619310"/>
    <lineage>
        <taxon>Bacteria</taxon>
        <taxon>Bacillati</taxon>
        <taxon>Bacillota</taxon>
        <taxon>Bacilli</taxon>
        <taxon>Bacillales</taxon>
        <taxon>Paenibacillaceae</taxon>
        <taxon>Paenibacillus</taxon>
    </lineage>
</organism>
<evidence type="ECO:0000256" key="6">
    <source>
        <dbReference type="SAM" id="Phobius"/>
    </source>
</evidence>
<keyword evidence="6" id="KW-0812">Transmembrane</keyword>
<feature type="transmembrane region" description="Helical" evidence="6">
    <location>
        <begin position="302"/>
        <end position="324"/>
    </location>
</feature>
<dbReference type="Pfam" id="PF06580">
    <property type="entry name" value="His_kinase"/>
    <property type="match status" value="1"/>
</dbReference>
<evidence type="ECO:0000256" key="2">
    <source>
        <dbReference type="ARBA" id="ARBA00022741"/>
    </source>
</evidence>
<dbReference type="GO" id="GO:0016301">
    <property type="term" value="F:kinase activity"/>
    <property type="evidence" value="ECO:0007669"/>
    <property type="project" value="UniProtKB-KW"/>
</dbReference>
<evidence type="ECO:0000256" key="3">
    <source>
        <dbReference type="ARBA" id="ARBA00022777"/>
    </source>
</evidence>
<evidence type="ECO:0000259" key="7">
    <source>
        <dbReference type="PROSITE" id="PS50109"/>
    </source>
</evidence>
<keyword evidence="6" id="KW-1133">Transmembrane helix</keyword>
<evidence type="ECO:0000256" key="1">
    <source>
        <dbReference type="ARBA" id="ARBA00022679"/>
    </source>
</evidence>
<dbReference type="SUPFAM" id="SSF55874">
    <property type="entry name" value="ATPase domain of HSP90 chaperone/DNA topoisomerase II/histidine kinase"/>
    <property type="match status" value="1"/>
</dbReference>
<keyword evidence="5" id="KW-0902">Two-component regulatory system</keyword>
<reference evidence="9" key="1">
    <citation type="journal article" date="2019" name="Int. J. Syst. Evol. Microbiol.">
        <title>The Global Catalogue of Microorganisms (GCM) 10K type strain sequencing project: providing services to taxonomists for standard genome sequencing and annotation.</title>
        <authorList>
            <consortium name="The Broad Institute Genomics Platform"/>
            <consortium name="The Broad Institute Genome Sequencing Center for Infectious Disease"/>
            <person name="Wu L."/>
            <person name="Ma J."/>
        </authorList>
    </citation>
    <scope>NUCLEOTIDE SEQUENCE [LARGE SCALE GENOMIC DNA]</scope>
    <source>
        <strain evidence="9">CGMCC 1.15043</strain>
    </source>
</reference>
<dbReference type="Gene3D" id="3.30.450.20">
    <property type="entry name" value="PAS domain"/>
    <property type="match status" value="1"/>
</dbReference>
<sequence length="600" mass="69282">MGKLNSFKNSIFGRLFVTFILLSIIPMIAIGLVSFKVSEKLLDAQASRSNTDTLEQIDKNISVLLDQVTAIVNIYNMNNELEANLTKTYTNIYEQLLDQAKVENNMLRYSFAFDWLNFQSFLIGQNGLIYTQNYQNNIVDPVRLLSYNWKDLLERTPDRITWLNTHKSFLKNNEDSNVFTAAKLLQTDNTNKSYGVFVLSVKETSLYNIYKGLLNEDKEIFILDEDMNIISHSNRELVGSRISGDPPITFLAKNDENYKVSTINNQKYLTLYTKVNRMNWYIVERIPMSLIYKDIDVLKSKIFYIACICILLSLIAAIFISRTFSMPLRKLSRRIQTYLLQGNVQTIKQHSPVNEMNLLATEYDKMIYKLERTINELVKNQEEKRMAELHALQMQINPHFLYNTLNSIKCLVWVQKTHLIEPTINALVNLLEQTINRSHELISIQDEIENMDHYIYIQQIRTSHTITMNYHIDEQLLQYKLPKLLLQPIIENAIFHGLEPSGCEGSISVYGSHYRDGIRIEIIDNGVGMTEQEIEAIFNDSGDRLHSRFSGIGVRNVDERLKLNFGREYGLAITSQPGKGTSVTLTLPIVHSCNEVQDHV</sequence>
<accession>A0ABQ1EK94</accession>
<gene>
    <name evidence="8" type="ORF">GCM10008018_20940</name>
</gene>
<dbReference type="RefSeq" id="WP_189011107.1">
    <property type="nucleotide sequence ID" value="NZ_BMHE01000008.1"/>
</dbReference>
<comment type="caution">
    <text evidence="8">The sequence shown here is derived from an EMBL/GenBank/DDBJ whole genome shotgun (WGS) entry which is preliminary data.</text>
</comment>
<keyword evidence="9" id="KW-1185">Reference proteome</keyword>
<proteinExistence type="predicted"/>
<dbReference type="PANTHER" id="PTHR34220">
    <property type="entry name" value="SENSOR HISTIDINE KINASE YPDA"/>
    <property type="match status" value="1"/>
</dbReference>